<keyword evidence="5 10" id="KW-0812">Transmembrane</keyword>
<keyword evidence="3" id="KW-0813">Transport</keyword>
<dbReference type="GO" id="GO:0015293">
    <property type="term" value="F:symporter activity"/>
    <property type="evidence" value="ECO:0007669"/>
    <property type="project" value="UniProtKB-KW"/>
</dbReference>
<feature type="transmembrane region" description="Helical" evidence="10">
    <location>
        <begin position="34"/>
        <end position="60"/>
    </location>
</feature>
<dbReference type="InterPro" id="IPR005829">
    <property type="entry name" value="Sugar_transporter_CS"/>
</dbReference>
<sequence length="441" mass="46051">MLPSQDALEQPAEAHAEARANAPQTSAREVRRRVASASLVTAFEMFDFTVFGYFAAMIGAKFFPAGDPMTSLLLAVGSFGVGAFMRPLGALVLGAYADRVGRRAALTRTVWLAGLGTAVIAVCPGYAAIGVAAPVVVVLARALQGFALGGDIGVAAAYLMEAGPAARRGARVSWQVASQGAAALLGATFGLVLTHLLSPQALDAWGWRVPFWFGLLVLPVGVYLRSRLHDGDDTARASAAPPFVELRREHARTLGLAMLMIMGQSIPVYAIVYFMPSYVIRVMHLPASTGFAVSASSALLLFALPPFVGRLLDRLPRRKPVALAGAAATTLLSTPVFVLIDSARSLPAMLAGVGLISVSMAFSAGTVALLVLEALPARVRASGLALAHALSVALFGGTAQFIVTALVKWSGNPLAAAWYVTPACCVSLCAVALFKERRAPR</sequence>
<evidence type="ECO:0000256" key="6">
    <source>
        <dbReference type="ARBA" id="ARBA00022847"/>
    </source>
</evidence>
<reference evidence="12 13" key="1">
    <citation type="submission" date="2016-10" db="EMBL/GenBank/DDBJ databases">
        <authorList>
            <person name="Varghese N."/>
            <person name="Submissions S."/>
        </authorList>
    </citation>
    <scope>NUCLEOTIDE SEQUENCE [LARGE SCALE GENOMIC DNA]</scope>
    <source>
        <strain evidence="12 13">LMG 22274</strain>
    </source>
</reference>
<keyword evidence="6" id="KW-0769">Symport</keyword>
<dbReference type="PROSITE" id="PS00216">
    <property type="entry name" value="SUGAR_TRANSPORT_1"/>
    <property type="match status" value="1"/>
</dbReference>
<protein>
    <submittedName>
        <fullName evidence="12">Predicted arabinose efflux permease, MFS family</fullName>
    </submittedName>
</protein>
<feature type="domain" description="Major facilitator superfamily (MFS) profile" evidence="11">
    <location>
        <begin position="33"/>
        <end position="439"/>
    </location>
</feature>
<evidence type="ECO:0000256" key="3">
    <source>
        <dbReference type="ARBA" id="ARBA00022448"/>
    </source>
</evidence>
<proteinExistence type="inferred from homology"/>
<feature type="region of interest" description="Disordered" evidence="9">
    <location>
        <begin position="1"/>
        <end position="25"/>
    </location>
</feature>
<comment type="similarity">
    <text evidence="2">Belongs to the major facilitator superfamily. Metabolite:H+ Symporter (MHS) family (TC 2.A.1.6) family.</text>
</comment>
<dbReference type="InterPro" id="IPR011701">
    <property type="entry name" value="MFS"/>
</dbReference>
<keyword evidence="7 10" id="KW-1133">Transmembrane helix</keyword>
<feature type="transmembrane region" description="Helical" evidence="10">
    <location>
        <begin position="287"/>
        <end position="309"/>
    </location>
</feature>
<comment type="subcellular location">
    <subcellularLocation>
        <location evidence="1">Cell membrane</location>
        <topology evidence="1">Multi-pass membrane protein</topology>
    </subcellularLocation>
</comment>
<evidence type="ECO:0000256" key="7">
    <source>
        <dbReference type="ARBA" id="ARBA00022989"/>
    </source>
</evidence>
<evidence type="ECO:0000256" key="5">
    <source>
        <dbReference type="ARBA" id="ARBA00022692"/>
    </source>
</evidence>
<feature type="transmembrane region" description="Helical" evidence="10">
    <location>
        <begin position="346"/>
        <end position="372"/>
    </location>
</feature>
<accession>A0AAQ1GFB2</accession>
<dbReference type="GO" id="GO:0005886">
    <property type="term" value="C:plasma membrane"/>
    <property type="evidence" value="ECO:0007669"/>
    <property type="project" value="UniProtKB-SubCell"/>
</dbReference>
<dbReference type="InterPro" id="IPR051084">
    <property type="entry name" value="H+-coupled_symporters"/>
</dbReference>
<keyword evidence="4" id="KW-1003">Cell membrane</keyword>
<dbReference type="PANTHER" id="PTHR43528">
    <property type="entry name" value="ALPHA-KETOGLUTARATE PERMEASE"/>
    <property type="match status" value="1"/>
</dbReference>
<feature type="transmembrane region" description="Helical" evidence="10">
    <location>
        <begin position="205"/>
        <end position="224"/>
    </location>
</feature>
<feature type="transmembrane region" description="Helical" evidence="10">
    <location>
        <begin position="254"/>
        <end position="275"/>
    </location>
</feature>
<evidence type="ECO:0000313" key="13">
    <source>
        <dbReference type="Proteomes" id="UP000183529"/>
    </source>
</evidence>
<comment type="caution">
    <text evidence="12">The sequence shown here is derived from an EMBL/GenBank/DDBJ whole genome shotgun (WGS) entry which is preliminary data.</text>
</comment>
<feature type="transmembrane region" description="Helical" evidence="10">
    <location>
        <begin position="384"/>
        <end position="403"/>
    </location>
</feature>
<gene>
    <name evidence="12" type="ORF">SAMN05216550_106264</name>
</gene>
<evidence type="ECO:0000256" key="10">
    <source>
        <dbReference type="SAM" id="Phobius"/>
    </source>
</evidence>
<organism evidence="12 13">
    <name type="scientific">Paraburkholderia tropica</name>
    <dbReference type="NCBI Taxonomy" id="92647"/>
    <lineage>
        <taxon>Bacteria</taxon>
        <taxon>Pseudomonadati</taxon>
        <taxon>Pseudomonadota</taxon>
        <taxon>Betaproteobacteria</taxon>
        <taxon>Burkholderiales</taxon>
        <taxon>Burkholderiaceae</taxon>
        <taxon>Paraburkholderia</taxon>
    </lineage>
</organism>
<dbReference type="Pfam" id="PF07690">
    <property type="entry name" value="MFS_1"/>
    <property type="match status" value="1"/>
</dbReference>
<dbReference type="AlphaFoldDB" id="A0AAQ1GFB2"/>
<dbReference type="Gene3D" id="1.20.1250.20">
    <property type="entry name" value="MFS general substrate transporter like domains"/>
    <property type="match status" value="2"/>
</dbReference>
<dbReference type="PROSITE" id="PS50850">
    <property type="entry name" value="MFS"/>
    <property type="match status" value="1"/>
</dbReference>
<dbReference type="RefSeq" id="WP_074983304.1">
    <property type="nucleotide sequence ID" value="NZ_CADFGN010000006.1"/>
</dbReference>
<feature type="transmembrane region" description="Helical" evidence="10">
    <location>
        <begin position="321"/>
        <end position="340"/>
    </location>
</feature>
<evidence type="ECO:0000313" key="12">
    <source>
        <dbReference type="EMBL" id="SEJ61253.1"/>
    </source>
</evidence>
<dbReference type="EMBL" id="FNZM01000006">
    <property type="protein sequence ID" value="SEJ61253.1"/>
    <property type="molecule type" value="Genomic_DNA"/>
</dbReference>
<evidence type="ECO:0000256" key="1">
    <source>
        <dbReference type="ARBA" id="ARBA00004651"/>
    </source>
</evidence>
<name>A0AAQ1GFB2_9BURK</name>
<evidence type="ECO:0000259" key="11">
    <source>
        <dbReference type="PROSITE" id="PS50850"/>
    </source>
</evidence>
<dbReference type="InterPro" id="IPR036259">
    <property type="entry name" value="MFS_trans_sf"/>
</dbReference>
<evidence type="ECO:0000256" key="8">
    <source>
        <dbReference type="ARBA" id="ARBA00023136"/>
    </source>
</evidence>
<feature type="transmembrane region" description="Helical" evidence="10">
    <location>
        <begin position="415"/>
        <end position="434"/>
    </location>
</feature>
<feature type="transmembrane region" description="Helical" evidence="10">
    <location>
        <begin position="135"/>
        <end position="160"/>
    </location>
</feature>
<evidence type="ECO:0000256" key="4">
    <source>
        <dbReference type="ARBA" id="ARBA00022475"/>
    </source>
</evidence>
<dbReference type="InterPro" id="IPR020846">
    <property type="entry name" value="MFS_dom"/>
</dbReference>
<keyword evidence="8 10" id="KW-0472">Membrane</keyword>
<evidence type="ECO:0000256" key="9">
    <source>
        <dbReference type="SAM" id="MobiDB-lite"/>
    </source>
</evidence>
<dbReference type="PANTHER" id="PTHR43528:SF3">
    <property type="entry name" value="CITRATE-PROTON SYMPORTER"/>
    <property type="match status" value="1"/>
</dbReference>
<dbReference type="Proteomes" id="UP000183529">
    <property type="component" value="Unassembled WGS sequence"/>
</dbReference>
<dbReference type="PROSITE" id="PS00217">
    <property type="entry name" value="SUGAR_TRANSPORT_2"/>
    <property type="match status" value="1"/>
</dbReference>
<dbReference type="SUPFAM" id="SSF103473">
    <property type="entry name" value="MFS general substrate transporter"/>
    <property type="match status" value="1"/>
</dbReference>
<feature type="transmembrane region" description="Helical" evidence="10">
    <location>
        <begin position="172"/>
        <end position="193"/>
    </location>
</feature>
<feature type="transmembrane region" description="Helical" evidence="10">
    <location>
        <begin position="109"/>
        <end position="129"/>
    </location>
</feature>
<feature type="transmembrane region" description="Helical" evidence="10">
    <location>
        <begin position="72"/>
        <end position="97"/>
    </location>
</feature>
<evidence type="ECO:0000256" key="2">
    <source>
        <dbReference type="ARBA" id="ARBA00008240"/>
    </source>
</evidence>